<accession>A0A4V3CZP8</accession>
<comment type="caution">
    <text evidence="2">The sequence shown here is derived from an EMBL/GenBank/DDBJ whole genome shotgun (WGS) entry which is preliminary data.</text>
</comment>
<gene>
    <name evidence="2" type="ORF">EV186_102422</name>
</gene>
<evidence type="ECO:0000313" key="2">
    <source>
        <dbReference type="EMBL" id="TDQ00561.1"/>
    </source>
</evidence>
<evidence type="ECO:0000256" key="1">
    <source>
        <dbReference type="SAM" id="SignalP"/>
    </source>
</evidence>
<keyword evidence="1" id="KW-0732">Signal</keyword>
<name>A0A4V3CZP8_LABRH</name>
<evidence type="ECO:0000313" key="3">
    <source>
        <dbReference type="Proteomes" id="UP000295444"/>
    </source>
</evidence>
<dbReference type="AlphaFoldDB" id="A0A4V3CZP8"/>
<feature type="chain" id="PRO_5020389561" evidence="1">
    <location>
        <begin position="37"/>
        <end position="101"/>
    </location>
</feature>
<organism evidence="2 3">
    <name type="scientific">Labedaea rhizosphaerae</name>
    <dbReference type="NCBI Taxonomy" id="598644"/>
    <lineage>
        <taxon>Bacteria</taxon>
        <taxon>Bacillati</taxon>
        <taxon>Actinomycetota</taxon>
        <taxon>Actinomycetes</taxon>
        <taxon>Pseudonocardiales</taxon>
        <taxon>Pseudonocardiaceae</taxon>
        <taxon>Labedaea</taxon>
    </lineage>
</organism>
<dbReference type="Proteomes" id="UP000295444">
    <property type="component" value="Unassembled WGS sequence"/>
</dbReference>
<sequence length="101" mass="10712">MTSDEWVLMIRLRFSVFVASLAAVPVAIGLAAPAAASPHTQYTFVAYAEGYGATSSAAQSAAVRELNGDYFGCGPWVLVYDNQLANGTWDAEVAANCQGYR</sequence>
<protein>
    <submittedName>
        <fullName evidence="2">Uncharacterized protein</fullName>
    </submittedName>
</protein>
<feature type="signal peptide" evidence="1">
    <location>
        <begin position="1"/>
        <end position="36"/>
    </location>
</feature>
<reference evidence="2 3" key="1">
    <citation type="submission" date="2019-03" db="EMBL/GenBank/DDBJ databases">
        <title>Genomic Encyclopedia of Type Strains, Phase IV (KMG-IV): sequencing the most valuable type-strain genomes for metagenomic binning, comparative biology and taxonomic classification.</title>
        <authorList>
            <person name="Goeker M."/>
        </authorList>
    </citation>
    <scope>NUCLEOTIDE SEQUENCE [LARGE SCALE GENOMIC DNA]</scope>
    <source>
        <strain evidence="2 3">DSM 45361</strain>
    </source>
</reference>
<keyword evidence="3" id="KW-1185">Reference proteome</keyword>
<dbReference type="EMBL" id="SNXZ01000002">
    <property type="protein sequence ID" value="TDQ00561.1"/>
    <property type="molecule type" value="Genomic_DNA"/>
</dbReference>
<proteinExistence type="predicted"/>